<protein>
    <recommendedName>
        <fullName evidence="12">Leucine-rich repeat-containing N-terminal plant-type domain-containing protein</fullName>
    </recommendedName>
</protein>
<evidence type="ECO:0000256" key="4">
    <source>
        <dbReference type="ARBA" id="ARBA00022729"/>
    </source>
</evidence>
<keyword evidence="8" id="KW-0675">Receptor</keyword>
<dbReference type="InterPro" id="IPR001611">
    <property type="entry name" value="Leu-rich_rpt"/>
</dbReference>
<sequence>MDESSVLLQFKESLILDSSASCDPNAHPKVKSCKIEGYCCSWEGVECDKDTGHPDNDFNQSINPPKLRNLSRSSYLNLSFSDFFGQIPLEIFQLSNLMSLDLSGNTLKLQNPRLERVVEMLPHLRQLRHSSRVKGSHFAIKWVLWCNRKPEQTQIDFPKLHIIDRFNSFTGKLPSEHFENWVAMKVWLLTSSMTKYEKILEFLTAIDLSSNRFDGEIPPVIGTSKALLLLNLSYNDLRGHIPPELGDIIVLESLDLSVNKLSGEIPKQLIQLTFWHS</sequence>
<evidence type="ECO:0000256" key="7">
    <source>
        <dbReference type="ARBA" id="ARBA00023136"/>
    </source>
</evidence>
<dbReference type="FunFam" id="3.80.10.10:FF:000383">
    <property type="entry name" value="Leucine-rich repeat receptor protein kinase EMS1"/>
    <property type="match status" value="1"/>
</dbReference>
<keyword evidence="5" id="KW-0677">Repeat</keyword>
<evidence type="ECO:0000256" key="2">
    <source>
        <dbReference type="ARBA" id="ARBA00022614"/>
    </source>
</evidence>
<evidence type="ECO:0000256" key="5">
    <source>
        <dbReference type="ARBA" id="ARBA00022737"/>
    </source>
</evidence>
<evidence type="ECO:0000256" key="1">
    <source>
        <dbReference type="ARBA" id="ARBA00004479"/>
    </source>
</evidence>
<keyword evidence="2" id="KW-0433">Leucine-rich repeat</keyword>
<dbReference type="Proteomes" id="UP000467840">
    <property type="component" value="Chromosome 14"/>
</dbReference>
<dbReference type="AlphaFoldDB" id="A0A6A6MDP6"/>
<reference evidence="10 11" key="1">
    <citation type="journal article" date="2020" name="Mol. Plant">
        <title>The Chromosome-Based Rubber Tree Genome Provides New Insights into Spurge Genome Evolution and Rubber Biosynthesis.</title>
        <authorList>
            <person name="Liu J."/>
            <person name="Shi C."/>
            <person name="Shi C.C."/>
            <person name="Li W."/>
            <person name="Zhang Q.J."/>
            <person name="Zhang Y."/>
            <person name="Li K."/>
            <person name="Lu H.F."/>
            <person name="Shi C."/>
            <person name="Zhu S.T."/>
            <person name="Xiao Z.Y."/>
            <person name="Nan H."/>
            <person name="Yue Y."/>
            <person name="Zhu X.G."/>
            <person name="Wu Y."/>
            <person name="Hong X.N."/>
            <person name="Fan G.Y."/>
            <person name="Tong Y."/>
            <person name="Zhang D."/>
            <person name="Mao C.L."/>
            <person name="Liu Y.L."/>
            <person name="Hao S.J."/>
            <person name="Liu W.Q."/>
            <person name="Lv M.Q."/>
            <person name="Zhang H.B."/>
            <person name="Liu Y."/>
            <person name="Hu-Tang G.R."/>
            <person name="Wang J.P."/>
            <person name="Wang J.H."/>
            <person name="Sun Y.H."/>
            <person name="Ni S.B."/>
            <person name="Chen W.B."/>
            <person name="Zhang X.C."/>
            <person name="Jiao Y.N."/>
            <person name="Eichler E.E."/>
            <person name="Li G.H."/>
            <person name="Liu X."/>
            <person name="Gao L.Z."/>
        </authorList>
    </citation>
    <scope>NUCLEOTIDE SEQUENCE [LARGE SCALE GENOMIC DNA]</scope>
    <source>
        <strain evidence="11">cv. GT1</strain>
        <tissue evidence="10">Leaf</tissue>
    </source>
</reference>
<dbReference type="PANTHER" id="PTHR48061:SF12">
    <property type="entry name" value="DISEASE RESISTANCE LIKE PROTEIN"/>
    <property type="match status" value="1"/>
</dbReference>
<keyword evidence="6" id="KW-1133">Transmembrane helix</keyword>
<evidence type="ECO:0000313" key="11">
    <source>
        <dbReference type="Proteomes" id="UP000467840"/>
    </source>
</evidence>
<keyword evidence="3" id="KW-0812">Transmembrane</keyword>
<organism evidence="10 11">
    <name type="scientific">Hevea brasiliensis</name>
    <name type="common">Para rubber tree</name>
    <name type="synonym">Siphonia brasiliensis</name>
    <dbReference type="NCBI Taxonomy" id="3981"/>
    <lineage>
        <taxon>Eukaryota</taxon>
        <taxon>Viridiplantae</taxon>
        <taxon>Streptophyta</taxon>
        <taxon>Embryophyta</taxon>
        <taxon>Tracheophyta</taxon>
        <taxon>Spermatophyta</taxon>
        <taxon>Magnoliopsida</taxon>
        <taxon>eudicotyledons</taxon>
        <taxon>Gunneridae</taxon>
        <taxon>Pentapetalae</taxon>
        <taxon>rosids</taxon>
        <taxon>fabids</taxon>
        <taxon>Malpighiales</taxon>
        <taxon>Euphorbiaceae</taxon>
        <taxon>Crotonoideae</taxon>
        <taxon>Micrandreae</taxon>
        <taxon>Hevea</taxon>
    </lineage>
</organism>
<proteinExistence type="predicted"/>
<evidence type="ECO:0000313" key="10">
    <source>
        <dbReference type="EMBL" id="KAF2311810.1"/>
    </source>
</evidence>
<keyword evidence="9" id="KW-0325">Glycoprotein</keyword>
<keyword evidence="11" id="KW-1185">Reference proteome</keyword>
<evidence type="ECO:0008006" key="12">
    <source>
        <dbReference type="Google" id="ProtNLM"/>
    </source>
</evidence>
<dbReference type="SUPFAM" id="SSF52058">
    <property type="entry name" value="L domain-like"/>
    <property type="match status" value="1"/>
</dbReference>
<accession>A0A6A6MDP6</accession>
<dbReference type="InterPro" id="IPR032675">
    <property type="entry name" value="LRR_dom_sf"/>
</dbReference>
<keyword evidence="4" id="KW-0732">Signal</keyword>
<dbReference type="Gene3D" id="3.80.10.10">
    <property type="entry name" value="Ribonuclease Inhibitor"/>
    <property type="match status" value="2"/>
</dbReference>
<dbReference type="EMBL" id="JAAGAX010000006">
    <property type="protein sequence ID" value="KAF2311810.1"/>
    <property type="molecule type" value="Genomic_DNA"/>
</dbReference>
<evidence type="ECO:0000256" key="3">
    <source>
        <dbReference type="ARBA" id="ARBA00022692"/>
    </source>
</evidence>
<comment type="subcellular location">
    <subcellularLocation>
        <location evidence="1">Membrane</location>
        <topology evidence="1">Single-pass type I membrane protein</topology>
    </subcellularLocation>
</comment>
<keyword evidence="7" id="KW-0472">Membrane</keyword>
<comment type="caution">
    <text evidence="10">The sequence shown here is derived from an EMBL/GenBank/DDBJ whole genome shotgun (WGS) entry which is preliminary data.</text>
</comment>
<dbReference type="Pfam" id="PF00560">
    <property type="entry name" value="LRR_1"/>
    <property type="match status" value="3"/>
</dbReference>
<dbReference type="InterPro" id="IPR046956">
    <property type="entry name" value="RLP23-like"/>
</dbReference>
<name>A0A6A6MDP6_HEVBR</name>
<evidence type="ECO:0000256" key="6">
    <source>
        <dbReference type="ARBA" id="ARBA00022989"/>
    </source>
</evidence>
<evidence type="ECO:0000256" key="8">
    <source>
        <dbReference type="ARBA" id="ARBA00023170"/>
    </source>
</evidence>
<dbReference type="PANTHER" id="PTHR48061">
    <property type="entry name" value="LEUCINE-RICH REPEAT RECEPTOR PROTEIN KINASE EMS1-LIKE-RELATED"/>
    <property type="match status" value="1"/>
</dbReference>
<dbReference type="GO" id="GO:0016020">
    <property type="term" value="C:membrane"/>
    <property type="evidence" value="ECO:0007669"/>
    <property type="project" value="UniProtKB-SubCell"/>
</dbReference>
<evidence type="ECO:0000256" key="9">
    <source>
        <dbReference type="ARBA" id="ARBA00023180"/>
    </source>
</evidence>
<gene>
    <name evidence="10" type="ORF">GH714_026846</name>
</gene>